<evidence type="ECO:0000313" key="2">
    <source>
        <dbReference type="Proteomes" id="UP001148662"/>
    </source>
</evidence>
<comment type="caution">
    <text evidence="1">The sequence shown here is derived from an EMBL/GenBank/DDBJ whole genome shotgun (WGS) entry which is preliminary data.</text>
</comment>
<accession>A0ACC1SXU5</accession>
<dbReference type="Proteomes" id="UP001148662">
    <property type="component" value="Unassembled WGS sequence"/>
</dbReference>
<dbReference type="EMBL" id="JANHOG010000957">
    <property type="protein sequence ID" value="KAJ3548587.1"/>
    <property type="molecule type" value="Genomic_DNA"/>
</dbReference>
<evidence type="ECO:0000313" key="1">
    <source>
        <dbReference type="EMBL" id="KAJ3548587.1"/>
    </source>
</evidence>
<proteinExistence type="predicted"/>
<gene>
    <name evidence="1" type="ORF">NM688_g5275</name>
</gene>
<reference evidence="1" key="1">
    <citation type="submission" date="2022-07" db="EMBL/GenBank/DDBJ databases">
        <title>Genome Sequence of Phlebia brevispora.</title>
        <authorList>
            <person name="Buettner E."/>
        </authorList>
    </citation>
    <scope>NUCLEOTIDE SEQUENCE</scope>
    <source>
        <strain evidence="1">MPL23</strain>
    </source>
</reference>
<name>A0ACC1SXU5_9APHY</name>
<organism evidence="1 2">
    <name type="scientific">Phlebia brevispora</name>
    <dbReference type="NCBI Taxonomy" id="194682"/>
    <lineage>
        <taxon>Eukaryota</taxon>
        <taxon>Fungi</taxon>
        <taxon>Dikarya</taxon>
        <taxon>Basidiomycota</taxon>
        <taxon>Agaricomycotina</taxon>
        <taxon>Agaricomycetes</taxon>
        <taxon>Polyporales</taxon>
        <taxon>Meruliaceae</taxon>
        <taxon>Phlebia</taxon>
    </lineage>
</organism>
<keyword evidence="2" id="KW-1185">Reference proteome</keyword>
<protein>
    <submittedName>
        <fullName evidence="1">Uncharacterized protein</fullName>
    </submittedName>
</protein>
<sequence length="910" mass="101495">MSQYPPPDNRGEYHDDGYGGYPAYPNTTPNPYDIRPSPSPSMYEHEHQSFQPLHMDPFSNPPQSTYAPMPVSSPPLGDYQPHPGSYLTPYESQSTLQAPGPGVSAPSLRPYPSPPQSYQLQDPGYDLNEPEEDAGDIPLLRRDGPPAPLPIPGDYDDEGVTPDDRSENNIRYGRIPQRVPRRYKTMKRIKLVDGNLVIDLDVPKKLLDLSALKTEREFTTMRYTAATCDPNDFQSSGFTLRQTLYDPPRRTELFIVMTMYNEDEELFCRTMHGVMKNIAHLCKRDRSKTWGKEGWKKVVVCIVSDGRQKINSRTLSVIAAMGAYQDGAAKNVVAGKEVVAHIYEYTTQISVSPSMKIEGAERGIVPVQIIFCLKEKNQKKINSHRWFFNAFGPVLQPNVCVLLDVGTMPGPTSIYHLWKAFDINSNVGGACGEIVALKGKWGLNLINPLVAAQNFEYKMSNILDKPLESVFGYISVLPGAFSAYRYIALQNDVTGEGPLQKYFLGEKMHGAGADIFTANMYLAEDRILCWELVSKRQGSWLLHYVKSAYAVTDVPDQASPGTDLPAPSLAEWLVLRGNPQCCPLLLHLSVVAQPVPQVLDPRRDAVSNVQPGLLVGNYYISFIIISEAMEDPSFHLGNAVHIFNVILNYMYLGLLIMCFLLSLGNRPQGAKWFYTLAFLGFALITVYMTVAAFFLAFKGVENVAHSTGPLTFSDLFSNSIFRNIVISIVATLGLYILASLIFFEPWHMITSFLQYLLMAPSYISVLNVYAFANVHDVSWGTKGDNKVNTDLGVVKTTDKKGEVEVSVPTEQRDIDAAYEDAIHVLQTKPPKSDHKPDPQTEQEDYYRSFRTKSYWRGRSQITATGKASDKGAHNTVNGYMGFVLFSVAGLALIRFIGATTYMLVRLFAGE</sequence>